<proteinExistence type="predicted"/>
<dbReference type="Gene3D" id="3.40.720.10">
    <property type="entry name" value="Alkaline Phosphatase, subunit A"/>
    <property type="match status" value="1"/>
</dbReference>
<evidence type="ECO:0000313" key="2">
    <source>
        <dbReference type="EMBL" id="TQM43210.1"/>
    </source>
</evidence>
<evidence type="ECO:0000256" key="1">
    <source>
        <dbReference type="SAM" id="Phobius"/>
    </source>
</evidence>
<keyword evidence="3" id="KW-1185">Reference proteome</keyword>
<feature type="transmembrane region" description="Helical" evidence="1">
    <location>
        <begin position="168"/>
        <end position="187"/>
    </location>
</feature>
<name>A0A543GAV4_9PSEU</name>
<evidence type="ECO:0000313" key="3">
    <source>
        <dbReference type="Proteomes" id="UP000319818"/>
    </source>
</evidence>
<reference evidence="2 3" key="1">
    <citation type="submission" date="2019-06" db="EMBL/GenBank/DDBJ databases">
        <title>Sequencing the genomes of 1000 actinobacteria strains.</title>
        <authorList>
            <person name="Klenk H.-P."/>
        </authorList>
    </citation>
    <scope>NUCLEOTIDE SEQUENCE [LARGE SCALE GENOMIC DNA]</scope>
    <source>
        <strain evidence="2 3">DSM 45511</strain>
    </source>
</reference>
<comment type="caution">
    <text evidence="2">The sequence shown here is derived from an EMBL/GenBank/DDBJ whole genome shotgun (WGS) entry which is preliminary data.</text>
</comment>
<dbReference type="InterPro" id="IPR017850">
    <property type="entry name" value="Alkaline_phosphatase_core_sf"/>
</dbReference>
<dbReference type="SUPFAM" id="SSF53649">
    <property type="entry name" value="Alkaline phosphatase-like"/>
    <property type="match status" value="1"/>
</dbReference>
<feature type="transmembrane region" description="Helical" evidence="1">
    <location>
        <begin position="130"/>
        <end position="156"/>
    </location>
</feature>
<keyword evidence="1" id="KW-0472">Membrane</keyword>
<feature type="transmembrane region" description="Helical" evidence="1">
    <location>
        <begin position="50"/>
        <end position="68"/>
    </location>
</feature>
<dbReference type="EMBL" id="VFPH01000001">
    <property type="protein sequence ID" value="TQM43210.1"/>
    <property type="molecule type" value="Genomic_DNA"/>
</dbReference>
<protein>
    <recommendedName>
        <fullName evidence="4">Phosphoglycerol transferase MdoB-like AlkP superfamily enzyme</fullName>
    </recommendedName>
</protein>
<sequence length="557" mass="58637">MILRRPAGAETEPPRWRPFVARLVTVLAALLVLIALVAPDTIADLTPAAFLRLPAEALVGVAALLVLPARARRPVAVVGGAVLGVLTVLKILDIGFSAVLARPFDPVLDWALLDDGLGFLGSSTGTAGQVAAVAAAVGVTIGVLVLVTLAVVRLAGVAVRHPRPATRAVAVLTPVWVACAVLGAQLVPGVPIASASAAVAAEQRALQVPASLLDQGSFTAALAADPFRDVPADQLLTALRGKDVVIAFVESYGRSAIEQPELSGPVTAALDAGNAQLASAGFATRSGFLTSPVAGGSSWLAHATMLSGLRVSNQARHDALMASDRLTLVNAFAKADWRTAAVMPGTTGEWPEARFYGHQRVYDFPSLGYRGPDLGWASVPDQYTMSAFERMEHAQPDRPPLFAEIALASSHMPWPLIPPVIGWDQVGDGSVYQTFTTGEPRDAVWAKGTEAVRSAYSRSIAYSLQTLVSWAQNSGDDDLVLIVLGDHQAAPVIVGPDAGYDVPTSIITRDRGVLDRIAGWGWEDGLRPSPQAPVWPMEDFRDRFLTTFGMGPVPESH</sequence>
<dbReference type="Proteomes" id="UP000319818">
    <property type="component" value="Unassembled WGS sequence"/>
</dbReference>
<dbReference type="RefSeq" id="WP_246121527.1">
    <property type="nucleotide sequence ID" value="NZ_VFPH01000001.1"/>
</dbReference>
<feature type="transmembrane region" description="Helical" evidence="1">
    <location>
        <begin position="75"/>
        <end position="100"/>
    </location>
</feature>
<gene>
    <name evidence="2" type="ORF">FB388_0552</name>
</gene>
<dbReference type="AlphaFoldDB" id="A0A543GAV4"/>
<keyword evidence="1" id="KW-0812">Transmembrane</keyword>
<organism evidence="2 3">
    <name type="scientific">Pseudonocardia cypriaca</name>
    <dbReference type="NCBI Taxonomy" id="882449"/>
    <lineage>
        <taxon>Bacteria</taxon>
        <taxon>Bacillati</taxon>
        <taxon>Actinomycetota</taxon>
        <taxon>Actinomycetes</taxon>
        <taxon>Pseudonocardiales</taxon>
        <taxon>Pseudonocardiaceae</taxon>
        <taxon>Pseudonocardia</taxon>
    </lineage>
</organism>
<feature type="transmembrane region" description="Helical" evidence="1">
    <location>
        <begin position="20"/>
        <end position="38"/>
    </location>
</feature>
<accession>A0A543GAV4</accession>
<keyword evidence="1" id="KW-1133">Transmembrane helix</keyword>
<evidence type="ECO:0008006" key="4">
    <source>
        <dbReference type="Google" id="ProtNLM"/>
    </source>
</evidence>